<feature type="region of interest" description="Disordered" evidence="10">
    <location>
        <begin position="879"/>
        <end position="898"/>
    </location>
</feature>
<feature type="compositionally biased region" description="Polar residues" evidence="10">
    <location>
        <begin position="98"/>
        <end position="119"/>
    </location>
</feature>
<feature type="region of interest" description="Disordered" evidence="10">
    <location>
        <begin position="771"/>
        <end position="794"/>
    </location>
</feature>
<feature type="compositionally biased region" description="Polar residues" evidence="10">
    <location>
        <begin position="696"/>
        <end position="711"/>
    </location>
</feature>
<evidence type="ECO:0000256" key="3">
    <source>
        <dbReference type="ARBA" id="ARBA00022679"/>
    </source>
</evidence>
<dbReference type="PANTHER" id="PTHR47634:SF9">
    <property type="entry name" value="PROTEIN KINASE DOMAIN-CONTAINING PROTEIN-RELATED"/>
    <property type="match status" value="1"/>
</dbReference>
<comment type="caution">
    <text evidence="12">The sequence shown here is derived from an EMBL/GenBank/DDBJ whole genome shotgun (WGS) entry which is preliminary data.</text>
</comment>
<dbReference type="VEuPathDB" id="TriTrypDB:LtaPh_2609000"/>
<feature type="compositionally biased region" description="Polar residues" evidence="10">
    <location>
        <begin position="42"/>
        <end position="70"/>
    </location>
</feature>
<feature type="compositionally biased region" description="Low complexity" evidence="10">
    <location>
        <begin position="27"/>
        <end position="36"/>
    </location>
</feature>
<dbReference type="PROSITE" id="PS00108">
    <property type="entry name" value="PROTEIN_KINASE_ST"/>
    <property type="match status" value="1"/>
</dbReference>
<feature type="compositionally biased region" description="Low complexity" evidence="10">
    <location>
        <begin position="641"/>
        <end position="653"/>
    </location>
</feature>
<evidence type="ECO:0000256" key="2">
    <source>
        <dbReference type="ARBA" id="ARBA00022527"/>
    </source>
</evidence>
<proteinExistence type="predicted"/>
<feature type="compositionally biased region" description="Polar residues" evidence="10">
    <location>
        <begin position="249"/>
        <end position="258"/>
    </location>
</feature>
<dbReference type="PANTHER" id="PTHR47634">
    <property type="entry name" value="PROTEIN KINASE DOMAIN-CONTAINING PROTEIN-RELATED"/>
    <property type="match status" value="1"/>
</dbReference>
<name>A0A640KJG7_LEITA</name>
<dbReference type="InterPro" id="IPR017441">
    <property type="entry name" value="Protein_kinase_ATP_BS"/>
</dbReference>
<keyword evidence="5 12" id="KW-0418">Kinase</keyword>
<gene>
    <name evidence="12" type="ORF">LtaPh_2609000</name>
</gene>
<comment type="catalytic activity">
    <reaction evidence="7">
        <text>L-threonyl-[protein] + ATP = O-phospho-L-threonyl-[protein] + ADP + H(+)</text>
        <dbReference type="Rhea" id="RHEA:46608"/>
        <dbReference type="Rhea" id="RHEA-COMP:11060"/>
        <dbReference type="Rhea" id="RHEA-COMP:11605"/>
        <dbReference type="ChEBI" id="CHEBI:15378"/>
        <dbReference type="ChEBI" id="CHEBI:30013"/>
        <dbReference type="ChEBI" id="CHEBI:30616"/>
        <dbReference type="ChEBI" id="CHEBI:61977"/>
        <dbReference type="ChEBI" id="CHEBI:456216"/>
        <dbReference type="EC" id="2.7.11.1"/>
    </reaction>
</comment>
<feature type="binding site" evidence="9">
    <location>
        <position position="996"/>
    </location>
    <ligand>
        <name>ATP</name>
        <dbReference type="ChEBI" id="CHEBI:30616"/>
    </ligand>
</feature>
<dbReference type="SMART" id="SM00220">
    <property type="entry name" value="S_TKc"/>
    <property type="match status" value="1"/>
</dbReference>
<evidence type="ECO:0000259" key="11">
    <source>
        <dbReference type="PROSITE" id="PS50011"/>
    </source>
</evidence>
<evidence type="ECO:0000256" key="7">
    <source>
        <dbReference type="ARBA" id="ARBA00047899"/>
    </source>
</evidence>
<dbReference type="SUPFAM" id="SSF56112">
    <property type="entry name" value="Protein kinase-like (PK-like)"/>
    <property type="match status" value="1"/>
</dbReference>
<dbReference type="InterPro" id="IPR000719">
    <property type="entry name" value="Prot_kinase_dom"/>
</dbReference>
<dbReference type="EC" id="2.7.11.1" evidence="1"/>
<keyword evidence="13" id="KW-1185">Reference proteome</keyword>
<feature type="region of interest" description="Disordered" evidence="10">
    <location>
        <begin position="272"/>
        <end position="312"/>
    </location>
</feature>
<feature type="compositionally biased region" description="Basic and acidic residues" evidence="10">
    <location>
        <begin position="13"/>
        <end position="24"/>
    </location>
</feature>
<keyword evidence="2" id="KW-0723">Serine/threonine-protein kinase</keyword>
<dbReference type="Pfam" id="PF00069">
    <property type="entry name" value="Pkinase"/>
    <property type="match status" value="2"/>
</dbReference>
<dbReference type="EMBL" id="BLBS01000035">
    <property type="protein sequence ID" value="GET89458.1"/>
    <property type="molecule type" value="Genomic_DNA"/>
</dbReference>
<sequence>MGPDCTIRGNGGDAHRYPPHRDVRGGSSSSPRCLSSHCMPFQKQQCAQSSPEGQPQQHQPRALSSSSQGSPLMYTVCPTTPDGSRNPCHRASPPYRSHASTHSRLGDSASPSSAMTETGMCESNSDLPVACPPWFNRCAASWASLSSVMASRDLPPLQAHSPDLQNRRQQQLNSIAEAVSYSSPLSTVSESAHMKNVLTSFDDTSCGGLTSPNSYCGGVMTSNPQQQSRDNCCGNVGNVMPPEDASHPSKPSQSGMLNSSLLLHSGDVHTARVRGTSPYPRALDGPASQQQEAHSQATPQLYPPGSAANSAGASVSAMAGGASLASAPTSEIDANTIVTRKHNNNSPALNSSLEERVPPTAAPVLHRHTPSSSVHWPHDTFVLSPLSRGETPFSHLHSGAALSLAHESTPVMPPTTSPENTSTPLRASESASRGRAADYTGGAPRPRSSPPRPHAFVQHQSPENGFIDLQPARNSNQRTQLLHPPAPTFASPKAPKSPVMFGVIDLSYSRTDASGSKTAAPTSSGATTVSASAAVKTRTQVRTSSRVPSVISVRGPVSSLSSNDSTPVTSATNHADPMTAAVSVSSTVAEAASAAQVNGKSTNREVTARSGTTMLRVAHSAGQTDSRHSKLHATLSHNPDTTTTTTTTTETMTPGCSSPANSQTPAHTTTVASHHGTLFTPLSPLLAEGDDDATEAEQQQRNAVQPQQHMKSVAPTTLMTARVQETAASSPTVSVGVVRKTERPPQPLTLTADIVLPVAVQEDDARCSSSVATTATRSSSNSRAQLSSSTSLSRSINSTAITAHKSGTSGVAASNAGRLARGRTVLHASSARAHNMASRESGPREKLASTFTGSSFFPSNATAVVSSVSASSTDMSVLASPRGCHGRRQASVGNASTSSVTSDMLRASPALTGYSFASSRAQMQRYIDPWRDRFEEDKNAYKEGGYLTVTPGRIVHSRYVLIQKLGWGEFSTVWLGYDTKHATVGRGLSQAFVAVKVAKCRTSIQEATRYEVGLLRYLEARLPRQAAITNIIDCFDVRGEFGMHTCMVLPLCGPNLLSIIEHMKVNRSRRSAEDLRMIKEVVLSVLISLHELSELNVVHTDIKPENVLCSAVDSKLVSSMERFCSYNQERSHMISVEDFRKSMAQQSTDHLVYLADFGLSALLEPPGSAQVWTSVCSRADASLLTPLMRCKKNFPVTRPGVMDNLRGTLIQTREYRAPEVLLGLDFTCATDVWSVGCMTFELITGSFLMDPKRKTREPRDMDIEHLAMMMQILGPLPPEITNIRVQNNGYYDAILKGTPAPKSESRPPPEYLHRFVDRNGKFIYASRYHSYRRRNLEAELEPYLGSREAHLTAAFILSCLHSYDPKKRPSAKKLLSHQWFHGVGVASKEKASPR</sequence>
<organism evidence="12 13">
    <name type="scientific">Leishmania tarentolae</name>
    <name type="common">Sauroleishmania tarentolae</name>
    <dbReference type="NCBI Taxonomy" id="5689"/>
    <lineage>
        <taxon>Eukaryota</taxon>
        <taxon>Discoba</taxon>
        <taxon>Euglenozoa</taxon>
        <taxon>Kinetoplastea</taxon>
        <taxon>Metakinetoplastina</taxon>
        <taxon>Trypanosomatida</taxon>
        <taxon>Trypanosomatidae</taxon>
        <taxon>Leishmaniinae</taxon>
        <taxon>Leishmania</taxon>
        <taxon>lizard Leishmania</taxon>
    </lineage>
</organism>
<feature type="domain" description="Protein kinase" evidence="11">
    <location>
        <begin position="959"/>
        <end position="1380"/>
    </location>
</feature>
<dbReference type="GO" id="GO:0000245">
    <property type="term" value="P:spliceosomal complex assembly"/>
    <property type="evidence" value="ECO:0007669"/>
    <property type="project" value="TreeGrafter"/>
</dbReference>
<dbReference type="InterPro" id="IPR051334">
    <property type="entry name" value="SRPK"/>
</dbReference>
<dbReference type="PROSITE" id="PS00107">
    <property type="entry name" value="PROTEIN_KINASE_ATP"/>
    <property type="match status" value="1"/>
</dbReference>
<evidence type="ECO:0000256" key="9">
    <source>
        <dbReference type="PROSITE-ProRule" id="PRU10141"/>
    </source>
</evidence>
<feature type="compositionally biased region" description="Polar residues" evidence="10">
    <location>
        <begin position="287"/>
        <end position="299"/>
    </location>
</feature>
<feature type="region of interest" description="Disordered" evidence="10">
    <location>
        <begin position="617"/>
        <end position="711"/>
    </location>
</feature>
<evidence type="ECO:0000313" key="13">
    <source>
        <dbReference type="Proteomes" id="UP000419144"/>
    </source>
</evidence>
<evidence type="ECO:0000256" key="1">
    <source>
        <dbReference type="ARBA" id="ARBA00012513"/>
    </source>
</evidence>
<evidence type="ECO:0000313" key="12">
    <source>
        <dbReference type="EMBL" id="GET89458.1"/>
    </source>
</evidence>
<accession>A0A640KJG7</accession>
<dbReference type="Gene3D" id="3.30.200.20">
    <property type="entry name" value="Phosphorylase Kinase, domain 1"/>
    <property type="match status" value="1"/>
</dbReference>
<feature type="region of interest" description="Disordered" evidence="10">
    <location>
        <begin position="407"/>
        <end position="459"/>
    </location>
</feature>
<reference evidence="12" key="1">
    <citation type="submission" date="2019-11" db="EMBL/GenBank/DDBJ databases">
        <title>Leishmania tarentolae CDS.</title>
        <authorList>
            <person name="Goto Y."/>
            <person name="Yamagishi J."/>
        </authorList>
    </citation>
    <scope>NUCLEOTIDE SEQUENCE [LARGE SCALE GENOMIC DNA]</scope>
    <source>
        <strain evidence="12">Parrot Tar II</strain>
    </source>
</reference>
<feature type="compositionally biased region" description="Polar residues" evidence="10">
    <location>
        <begin position="654"/>
        <end position="672"/>
    </location>
</feature>
<evidence type="ECO:0000256" key="10">
    <source>
        <dbReference type="SAM" id="MobiDB-lite"/>
    </source>
</evidence>
<protein>
    <recommendedName>
        <fullName evidence="1">non-specific serine/threonine protein kinase</fullName>
        <ecNumber evidence="1">2.7.11.1</ecNumber>
    </recommendedName>
</protein>
<dbReference type="Gene3D" id="1.10.510.10">
    <property type="entry name" value="Transferase(Phosphotransferase) domain 1"/>
    <property type="match status" value="1"/>
</dbReference>
<evidence type="ECO:0000256" key="6">
    <source>
        <dbReference type="ARBA" id="ARBA00022840"/>
    </source>
</evidence>
<evidence type="ECO:0000256" key="5">
    <source>
        <dbReference type="ARBA" id="ARBA00022777"/>
    </source>
</evidence>
<dbReference type="GO" id="GO:0004674">
    <property type="term" value="F:protein serine/threonine kinase activity"/>
    <property type="evidence" value="ECO:0007669"/>
    <property type="project" value="UniProtKB-KW"/>
</dbReference>
<feature type="compositionally biased region" description="Low complexity" evidence="10">
    <location>
        <begin position="417"/>
        <end position="434"/>
    </location>
</feature>
<dbReference type="InterPro" id="IPR011009">
    <property type="entry name" value="Kinase-like_dom_sf"/>
</dbReference>
<keyword evidence="6 9" id="KW-0067">ATP-binding</keyword>
<comment type="catalytic activity">
    <reaction evidence="8">
        <text>L-seryl-[protein] + ATP = O-phospho-L-seryl-[protein] + ADP + H(+)</text>
        <dbReference type="Rhea" id="RHEA:17989"/>
        <dbReference type="Rhea" id="RHEA-COMP:9863"/>
        <dbReference type="Rhea" id="RHEA-COMP:11604"/>
        <dbReference type="ChEBI" id="CHEBI:15378"/>
        <dbReference type="ChEBI" id="CHEBI:29999"/>
        <dbReference type="ChEBI" id="CHEBI:30616"/>
        <dbReference type="ChEBI" id="CHEBI:83421"/>
        <dbReference type="ChEBI" id="CHEBI:456216"/>
        <dbReference type="EC" id="2.7.11.1"/>
    </reaction>
</comment>
<dbReference type="PROSITE" id="PS50011">
    <property type="entry name" value="PROTEIN_KINASE_DOM"/>
    <property type="match status" value="1"/>
</dbReference>
<dbReference type="Proteomes" id="UP000419144">
    <property type="component" value="Unassembled WGS sequence"/>
</dbReference>
<dbReference type="GO" id="GO:0050684">
    <property type="term" value="P:regulation of mRNA processing"/>
    <property type="evidence" value="ECO:0007669"/>
    <property type="project" value="TreeGrafter"/>
</dbReference>
<dbReference type="InterPro" id="IPR008271">
    <property type="entry name" value="Ser/Thr_kinase_AS"/>
</dbReference>
<keyword evidence="4 9" id="KW-0547">Nucleotide-binding</keyword>
<feature type="region of interest" description="Disordered" evidence="10">
    <location>
        <begin position="1"/>
        <end position="119"/>
    </location>
</feature>
<dbReference type="FunFam" id="3.30.200.20:FF:000955">
    <property type="entry name" value="Protein kinase, putative"/>
    <property type="match status" value="1"/>
</dbReference>
<dbReference type="OrthoDB" id="2649at2759"/>
<feature type="region of interest" description="Disordered" evidence="10">
    <location>
        <begin position="226"/>
        <end position="258"/>
    </location>
</feature>
<keyword evidence="3" id="KW-0808">Transferase</keyword>
<evidence type="ECO:0000256" key="4">
    <source>
        <dbReference type="ARBA" id="ARBA00022741"/>
    </source>
</evidence>
<dbReference type="GO" id="GO:0005524">
    <property type="term" value="F:ATP binding"/>
    <property type="evidence" value="ECO:0007669"/>
    <property type="project" value="UniProtKB-UniRule"/>
</dbReference>
<evidence type="ECO:0000256" key="8">
    <source>
        <dbReference type="ARBA" id="ARBA00048679"/>
    </source>
</evidence>